<evidence type="ECO:0000313" key="2">
    <source>
        <dbReference type="Proteomes" id="UP000037288"/>
    </source>
</evidence>
<protein>
    <submittedName>
        <fullName evidence="1">Uncharacterized protein</fullName>
    </submittedName>
</protein>
<evidence type="ECO:0000313" key="1">
    <source>
        <dbReference type="EMBL" id="KNB53793.1"/>
    </source>
</evidence>
<dbReference type="Proteomes" id="UP000037288">
    <property type="component" value="Unassembled WGS sequence"/>
</dbReference>
<accession>A0A0K9XKH0</accession>
<dbReference type="AlphaFoldDB" id="A0A0K9XKH0"/>
<keyword evidence="2" id="KW-1185">Reference proteome</keyword>
<reference evidence="2" key="1">
    <citation type="submission" date="2015-07" db="EMBL/GenBank/DDBJ databases">
        <title>Draft genome sequence of Streptomyces sp. CMAA 1322, a bacterium isolated from Caatinga biome, from dry forest semiarid of Brazil.</title>
        <authorList>
            <person name="Santos S.N."/>
            <person name="Gacesa R."/>
            <person name="Taketani R.G."/>
            <person name="Long P.F."/>
            <person name="Melo I.S."/>
        </authorList>
    </citation>
    <scope>NUCLEOTIDE SEQUENCE [LARGE SCALE GENOMIC DNA]</scope>
    <source>
        <strain evidence="2">CMAA 1322</strain>
    </source>
</reference>
<proteinExistence type="predicted"/>
<gene>
    <name evidence="1" type="ORF">AC230_04140</name>
</gene>
<name>A0A0K9XKH0_9ACTN</name>
<dbReference type="EMBL" id="LFXA01000002">
    <property type="protein sequence ID" value="KNB53793.1"/>
    <property type="molecule type" value="Genomic_DNA"/>
</dbReference>
<organism evidence="1 2">
    <name type="scientific">Streptomyces caatingaensis</name>
    <dbReference type="NCBI Taxonomy" id="1678637"/>
    <lineage>
        <taxon>Bacteria</taxon>
        <taxon>Bacillati</taxon>
        <taxon>Actinomycetota</taxon>
        <taxon>Actinomycetes</taxon>
        <taxon>Kitasatosporales</taxon>
        <taxon>Streptomycetaceae</taxon>
        <taxon>Streptomyces</taxon>
    </lineage>
</organism>
<dbReference type="PATRIC" id="fig|1678637.3.peg.906"/>
<comment type="caution">
    <text evidence="1">The sequence shown here is derived from an EMBL/GenBank/DDBJ whole genome shotgun (WGS) entry which is preliminary data.</text>
</comment>
<sequence>MIPLPHSGGPPVMPAPVDGCALCRRLDRAWRTAYEGKPSAEADTLARAFVAHRQRHRAASG</sequence>